<dbReference type="EMBL" id="BK014748">
    <property type="protein sequence ID" value="DAD73905.1"/>
    <property type="molecule type" value="Genomic_DNA"/>
</dbReference>
<keyword evidence="1" id="KW-0812">Transmembrane</keyword>
<keyword evidence="1" id="KW-0472">Membrane</keyword>
<protein>
    <submittedName>
        <fullName evidence="2">Uncharacterized protein</fullName>
    </submittedName>
</protein>
<reference evidence="2" key="1">
    <citation type="journal article" date="2021" name="Proc. Natl. Acad. Sci. U.S.A.">
        <title>A Catalog of Tens of Thousands of Viruses from Human Metagenomes Reveals Hidden Associations with Chronic Diseases.</title>
        <authorList>
            <person name="Tisza M.J."/>
            <person name="Buck C.B."/>
        </authorList>
    </citation>
    <scope>NUCLEOTIDE SEQUENCE</scope>
    <source>
        <strain evidence="2">CtFn287</strain>
    </source>
</reference>
<proteinExistence type="predicted"/>
<name>A0A8S5LV55_9CAUD</name>
<keyword evidence="1" id="KW-1133">Transmembrane helix</keyword>
<accession>A0A8S5LV55</accession>
<organism evidence="2">
    <name type="scientific">Siphoviridae sp. ctFn287</name>
    <dbReference type="NCBI Taxonomy" id="2826215"/>
    <lineage>
        <taxon>Viruses</taxon>
        <taxon>Duplodnaviria</taxon>
        <taxon>Heunggongvirae</taxon>
        <taxon>Uroviricota</taxon>
        <taxon>Caudoviricetes</taxon>
    </lineage>
</organism>
<evidence type="ECO:0000313" key="2">
    <source>
        <dbReference type="EMBL" id="DAD73905.1"/>
    </source>
</evidence>
<evidence type="ECO:0000256" key="1">
    <source>
        <dbReference type="SAM" id="Phobius"/>
    </source>
</evidence>
<feature type="transmembrane region" description="Helical" evidence="1">
    <location>
        <begin position="38"/>
        <end position="55"/>
    </location>
</feature>
<sequence>MLSLYFLAPSHPFCHFLCVHYNPICQHCQLLLPLFSTFFYFPSISIFFCILRGCYPPPLKNRKK</sequence>